<dbReference type="RefSeq" id="WP_063237656.1">
    <property type="nucleotide sequence ID" value="NZ_CP069809.1"/>
</dbReference>
<sequence length="515" mass="55095">MSASQKRTKPKLGRTSIAAAVCCACLPLAGHAQTGFQAAARSPNEAGDPCPLLTAEKRAYPGAIVKSITAYGARGDGVTDDYAAFQRMAAEISNYRYIKRKIVYFPKGTYSIDRFAIAGGPAANGIRNILLAKASNFSLIGCTGSVVSFKGDFTITNDKSSGQSWYSYRHQLGFEIRHSTNFRISGLELYGNVDKMSRPPSPDGKPLSETNSHGIQTNASSNYELSHLKIHHFACDGLYIGGEFTTDRNGTIHNVDSYNNARQGMSIMQARSLRITRSSFRNTGITGGSYPTHAPAAGVDIEPDAPAERVTARTGDIVFDACRFVNNKGSQFVGGDNGRNTENVTIRNSEIVGRAENKHPYVIILSAPGSVIENNVIDTAGGGVYPAFSEGIGDMKTVNTIVRGNTIRSSGVGLQSLDAGARVLIENNTLISTHTPDYRDDFPNIRDGVASFSGNRISYPRQNFGTKSVVGFIKASTFRNNLITTDLTGGNYTIKVGAGADAASNDVGAHILFAQ</sequence>
<dbReference type="InterPro" id="IPR011050">
    <property type="entry name" value="Pectin_lyase_fold/virulence"/>
</dbReference>
<evidence type="ECO:0000256" key="1">
    <source>
        <dbReference type="SAM" id="MobiDB-lite"/>
    </source>
</evidence>
<feature type="domain" description="Rhamnogalacturonase A/B/Epimerase-like pectate lyase" evidence="3">
    <location>
        <begin position="67"/>
        <end position="282"/>
    </location>
</feature>
<evidence type="ECO:0000313" key="6">
    <source>
        <dbReference type="Proteomes" id="UP000623307"/>
    </source>
</evidence>
<accession>A0A375GIS9</accession>
<evidence type="ECO:0000259" key="3">
    <source>
        <dbReference type="Pfam" id="PF12708"/>
    </source>
</evidence>
<proteinExistence type="predicted"/>
<reference evidence="5" key="1">
    <citation type="submission" date="2018-01" db="EMBL/GenBank/DDBJ databases">
        <authorList>
            <person name="Clerissi C."/>
        </authorList>
    </citation>
    <scope>NUCLEOTIDE SEQUENCE</scope>
    <source>
        <strain evidence="5">Cupriavidus oxalaticus LMG 2235</strain>
    </source>
</reference>
<dbReference type="InterPro" id="IPR012334">
    <property type="entry name" value="Pectin_lyas_fold"/>
</dbReference>
<feature type="signal peptide" evidence="2">
    <location>
        <begin position="1"/>
        <end position="32"/>
    </location>
</feature>
<dbReference type="OrthoDB" id="6510809at2"/>
<dbReference type="InterPro" id="IPR006626">
    <property type="entry name" value="PbH1"/>
</dbReference>
<evidence type="ECO:0000256" key="2">
    <source>
        <dbReference type="SAM" id="SignalP"/>
    </source>
</evidence>
<feature type="region of interest" description="Disordered" evidence="1">
    <location>
        <begin position="195"/>
        <end position="216"/>
    </location>
</feature>
<dbReference type="Proteomes" id="UP000623307">
    <property type="component" value="Chromosome 1"/>
</dbReference>
<dbReference type="SUPFAM" id="SSF51126">
    <property type="entry name" value="Pectin lyase-like"/>
    <property type="match status" value="1"/>
</dbReference>
<organism evidence="5">
    <name type="scientific">Cupriavidus oxalaticus</name>
    <dbReference type="NCBI Taxonomy" id="96344"/>
    <lineage>
        <taxon>Bacteria</taxon>
        <taxon>Pseudomonadati</taxon>
        <taxon>Pseudomonadota</taxon>
        <taxon>Betaproteobacteria</taxon>
        <taxon>Burkholderiales</taxon>
        <taxon>Burkholderiaceae</taxon>
        <taxon>Cupriavidus</taxon>
    </lineage>
</organism>
<dbReference type="Proteomes" id="UP000256862">
    <property type="component" value="Plasmid CO2235_mp"/>
</dbReference>
<gene>
    <name evidence="5" type="ORF">CO2235_MP20198</name>
    <name evidence="4" type="ORF">JTE92_00015</name>
</gene>
<dbReference type="InterPro" id="IPR024535">
    <property type="entry name" value="RHGA/B-epi-like_pectate_lyase"/>
</dbReference>
<evidence type="ECO:0000313" key="4">
    <source>
        <dbReference type="EMBL" id="QRQ91385.1"/>
    </source>
</evidence>
<keyword evidence="6" id="KW-1185">Reference proteome</keyword>
<dbReference type="GeneID" id="303487873"/>
<dbReference type="EMBL" id="OGUS01000137">
    <property type="protein sequence ID" value="SPC19787.1"/>
    <property type="molecule type" value="Genomic_DNA"/>
</dbReference>
<keyword evidence="2" id="KW-0732">Signal</keyword>
<name>A0A375GIS9_9BURK</name>
<reference evidence="4 6" key="2">
    <citation type="submission" date="2021-02" db="EMBL/GenBank/DDBJ databases">
        <title>Complete Genome Sequence of Cupriavidus oxalaticus Strain Ox1, a Soil Oxalate-Degrading Species.</title>
        <authorList>
            <person name="Palmieri F."/>
            <person name="Udriet P."/>
            <person name="Deuasquier M."/>
            <person name="Beaudoing E."/>
            <person name="Johnson S.L."/>
            <person name="Davenport K.W."/>
            <person name="Chain P.S."/>
            <person name="Bindschedler S."/>
            <person name="Junier P."/>
        </authorList>
    </citation>
    <scope>NUCLEOTIDE SEQUENCE [LARGE SCALE GENOMIC DNA]</scope>
    <source>
        <strain evidence="4 6">Ox1</strain>
    </source>
</reference>
<dbReference type="EMBL" id="CP069811">
    <property type="protein sequence ID" value="QRQ91385.1"/>
    <property type="molecule type" value="Genomic_DNA"/>
</dbReference>
<dbReference type="AlphaFoldDB" id="A0A375GIS9"/>
<evidence type="ECO:0000313" key="5">
    <source>
        <dbReference type="EMBL" id="SPC19787.1"/>
    </source>
</evidence>
<dbReference type="Gene3D" id="2.160.20.10">
    <property type="entry name" value="Single-stranded right-handed beta-helix, Pectin lyase-like"/>
    <property type="match status" value="1"/>
</dbReference>
<dbReference type="Pfam" id="PF12708">
    <property type="entry name" value="Pect-lyase_RHGA_epim"/>
    <property type="match status" value="1"/>
</dbReference>
<feature type="chain" id="PRO_5017076761" evidence="2">
    <location>
        <begin position="33"/>
        <end position="515"/>
    </location>
</feature>
<dbReference type="SMART" id="SM00710">
    <property type="entry name" value="PbH1"/>
    <property type="match status" value="9"/>
</dbReference>
<protein>
    <submittedName>
        <fullName evidence="4">Right-handed parallel beta-helix repeat-containing protein</fullName>
    </submittedName>
</protein>